<evidence type="ECO:0000313" key="2">
    <source>
        <dbReference type="Proteomes" id="UP000830395"/>
    </source>
</evidence>
<sequence>MCVCVCTHMASFFRRSVSSQLVRRCGGSEEVFIPLLSAVPVSKRQLTPDFRLTVSSLVQNGILSPEEDLQSQTERLAKQLEVNSVIEDVTAGRGVLTFRVNKLLLAQKVLSELREDPQAFGVKSEILRSLPRGRTLVEFSSPNIAKKFHAGHLRSTIIGHFIANLKQALGNDVIRVNYLGDWGMQFGLLGAGFQRLGSEEKLKENALQHLFEVYVQANREAEHDESLRLDAAEFFRRLEQHEEQALLLWKQFREITVQEYRRIYQRLGVHFDHYSGESFHQSKTQEVLNDLRTHGLLKMTEKGTGVVDLSEQGDTSSYSTVVRSDGTSLYITRDVAAALERKQTFGFDEMIYVTDKSQSVHFQQLFQILRVMGRHWAQRCVHVPFGLVKGMSTRRGDVVFLEDVIDEARNRMLHNMNQSKTSKVVCDPELIADQIGISALIIQDFKGPLTADYVFDWERVLQAQGDTGVFLQYTHARLRSLLRMHGDETHTHFDASHLQDRRSISILQHLLRYDEVLLQSALELQPRYLVNFLLTLCHLVSSAHRDLPVKGSATDVAQARLHLFAGTCSVLANGMKILGVTPVEKM</sequence>
<reference evidence="1" key="1">
    <citation type="submission" date="2020-02" db="EMBL/GenBank/DDBJ databases">
        <title>Genome sequencing of the panga catfish, Pangasius djambal.</title>
        <authorList>
            <person name="Wen M."/>
            <person name="Zahm M."/>
            <person name="Roques C."/>
            <person name="Cabau C."/>
            <person name="Klopp C."/>
            <person name="Donnadieu C."/>
            <person name="Jouanno E."/>
            <person name="Avarre J.-C."/>
            <person name="Campet M."/>
            <person name="Ha T."/>
            <person name="Dugue R."/>
            <person name="Lampietro C."/>
            <person name="Louis A."/>
            <person name="Herpin A."/>
            <person name="Echchiki A."/>
            <person name="Berthelot C."/>
            <person name="Parey E."/>
            <person name="Roest-Crollius H."/>
            <person name="Braasch I."/>
            <person name="Postlethwait J.H."/>
            <person name="Bobe J."/>
            <person name="Montfort J."/>
            <person name="Bouchez O."/>
            <person name="Begum T."/>
            <person name="Schartl M."/>
            <person name="Gustiano R."/>
            <person name="Guiguen Y."/>
        </authorList>
    </citation>
    <scope>NUCLEOTIDE SEQUENCE</scope>
    <source>
        <strain evidence="1">Pdj_M5554</strain>
    </source>
</reference>
<name>A0ACC5ZRB5_9TELE</name>
<protein>
    <submittedName>
        <fullName evidence="1">Uncharacterized protein</fullName>
    </submittedName>
</protein>
<comment type="caution">
    <text evidence="1">The sequence shown here is derived from an EMBL/GenBank/DDBJ whole genome shotgun (WGS) entry which is preliminary data.</text>
</comment>
<accession>A0ACC5ZRB5</accession>
<organism evidence="1 2">
    <name type="scientific">Pangasius djambal</name>
    <dbReference type="NCBI Taxonomy" id="1691987"/>
    <lineage>
        <taxon>Eukaryota</taxon>
        <taxon>Metazoa</taxon>
        <taxon>Chordata</taxon>
        <taxon>Craniata</taxon>
        <taxon>Vertebrata</taxon>
        <taxon>Euteleostomi</taxon>
        <taxon>Actinopterygii</taxon>
        <taxon>Neopterygii</taxon>
        <taxon>Teleostei</taxon>
        <taxon>Ostariophysi</taxon>
        <taxon>Siluriformes</taxon>
        <taxon>Pangasiidae</taxon>
        <taxon>Pangasius</taxon>
    </lineage>
</organism>
<proteinExistence type="predicted"/>
<dbReference type="Proteomes" id="UP000830395">
    <property type="component" value="Chromosome 30"/>
</dbReference>
<evidence type="ECO:0000313" key="1">
    <source>
        <dbReference type="EMBL" id="MCJ8749846.1"/>
    </source>
</evidence>
<keyword evidence="2" id="KW-1185">Reference proteome</keyword>
<gene>
    <name evidence="1" type="ORF">PDJAM_G00192270</name>
</gene>
<dbReference type="EMBL" id="CM041004">
    <property type="protein sequence ID" value="MCJ8749846.1"/>
    <property type="molecule type" value="Genomic_DNA"/>
</dbReference>